<dbReference type="eggNOG" id="KOG0708">
    <property type="taxonomic scope" value="Eukaryota"/>
</dbReference>
<feature type="region of interest" description="Disordered" evidence="1">
    <location>
        <begin position="365"/>
        <end position="396"/>
    </location>
</feature>
<dbReference type="EMBL" id="CH991572">
    <property type="protein sequence ID" value="EDQ85561.1"/>
    <property type="molecule type" value="Genomic_DNA"/>
</dbReference>
<evidence type="ECO:0000313" key="4">
    <source>
        <dbReference type="EMBL" id="EDQ85561.1"/>
    </source>
</evidence>
<dbReference type="PANTHER" id="PTHR19964:SF92">
    <property type="entry name" value="PATJ HOMOLOG"/>
    <property type="match status" value="1"/>
</dbReference>
<feature type="compositionally biased region" description="Polar residues" evidence="1">
    <location>
        <begin position="531"/>
        <end position="540"/>
    </location>
</feature>
<dbReference type="SMART" id="SM00228">
    <property type="entry name" value="PDZ"/>
    <property type="match status" value="1"/>
</dbReference>
<dbReference type="PANTHER" id="PTHR19964">
    <property type="entry name" value="MULTIPLE PDZ DOMAIN PROTEIN"/>
    <property type="match status" value="1"/>
</dbReference>
<dbReference type="InterPro" id="IPR001478">
    <property type="entry name" value="PDZ"/>
</dbReference>
<dbReference type="CDD" id="cd00136">
    <property type="entry name" value="PDZ_canonical"/>
    <property type="match status" value="1"/>
</dbReference>
<feature type="region of interest" description="Disordered" evidence="1">
    <location>
        <begin position="173"/>
        <end position="246"/>
    </location>
</feature>
<dbReference type="Proteomes" id="UP000001357">
    <property type="component" value="Unassembled WGS sequence"/>
</dbReference>
<evidence type="ECO:0000256" key="1">
    <source>
        <dbReference type="SAM" id="MobiDB-lite"/>
    </source>
</evidence>
<dbReference type="KEGG" id="mbr:MONBRDRAFT_11659"/>
<dbReference type="PROSITE" id="PS50003">
    <property type="entry name" value="PH_DOMAIN"/>
    <property type="match status" value="1"/>
</dbReference>
<feature type="region of interest" description="Disordered" evidence="1">
    <location>
        <begin position="19"/>
        <end position="52"/>
    </location>
</feature>
<dbReference type="STRING" id="81824.A9V9X2"/>
<feature type="region of interest" description="Disordered" evidence="1">
    <location>
        <begin position="438"/>
        <end position="463"/>
    </location>
</feature>
<feature type="region of interest" description="Disordered" evidence="1">
    <location>
        <begin position="492"/>
        <end position="540"/>
    </location>
</feature>
<dbReference type="Gene3D" id="2.30.42.10">
    <property type="match status" value="1"/>
</dbReference>
<dbReference type="InterPro" id="IPR001849">
    <property type="entry name" value="PH_domain"/>
</dbReference>
<evidence type="ECO:0008006" key="6">
    <source>
        <dbReference type="Google" id="ProtNLM"/>
    </source>
</evidence>
<feature type="compositionally biased region" description="Polar residues" evidence="1">
    <location>
        <begin position="365"/>
        <end position="375"/>
    </location>
</feature>
<evidence type="ECO:0000259" key="2">
    <source>
        <dbReference type="PROSITE" id="PS50003"/>
    </source>
</evidence>
<keyword evidence="5" id="KW-1185">Reference proteome</keyword>
<dbReference type="InterPro" id="IPR051342">
    <property type="entry name" value="PDZ_scaffold"/>
</dbReference>
<dbReference type="SUPFAM" id="SSF50729">
    <property type="entry name" value="PH domain-like"/>
    <property type="match status" value="1"/>
</dbReference>
<sequence>MAAQSSDVSAQFSVFSFLNSIQPPSSPPQEEDEPDNPRGVQPATFHQRKPALAGSTASHLSFARNTMTMLALTRYATGAWIEATCDSGGDADTSTPAFQASLGFLLGLVRLASSRLCHVNLTLMADLIGAHLQLLEGDLFQVLKHHANGWLEVEQGYLWPTWVQPLADATETLDQPASAPQLHPELETQPVRGHEPEPTSETETELEPQAALASTQPLVLPPLDTSPPSAPPSTSNDDFFANLPDYANQPSEETELLQVRLTRLKGSFGLQIAGGHVGVGVYVKACRKGGAAALDGRILKYDQLMRIDDTDVEHASHEEVVRLINQCGPSARLTLRRSRHNSDVRSQLKNSKSAFHLTLQGVGDLNTTTEPSDWTQVPLRNKSSPRRAARTHSFHAAPGPSVVQSLLFGSRKSSQQSVSLENSAEPCHLDLALSPQNAARIQSSGSQPQTPAVDDDDTEFGFGSAIDDLSAETAATSPPHTRSAVLVLQDTDEEDDSHLNESAVDHGTAPPLLKSASNRSVLDPPEHSVGTAASSRTMGAYGSLQTTPGAVGDLGQLATALEDVHKALHLEGWLMKQTVGRKSSVLRKRPWRRRYFILQDTILKYYKHIPQAGETAGVLAWQCACFLPVIPKRFSASVPWWCLLPDLIRLVAGYVVLRSTDSVHLAGNDRTLLLATDSTDLNLMASSKVCFKRTVAPELVAISTMRDTDLFDRH</sequence>
<dbReference type="InterPro" id="IPR036034">
    <property type="entry name" value="PDZ_sf"/>
</dbReference>
<reference evidence="4 5" key="1">
    <citation type="journal article" date="2008" name="Nature">
        <title>The genome of the choanoflagellate Monosiga brevicollis and the origin of metazoans.</title>
        <authorList>
            <consortium name="JGI Sequencing"/>
            <person name="King N."/>
            <person name="Westbrook M.J."/>
            <person name="Young S.L."/>
            <person name="Kuo A."/>
            <person name="Abedin M."/>
            <person name="Chapman J."/>
            <person name="Fairclough S."/>
            <person name="Hellsten U."/>
            <person name="Isogai Y."/>
            <person name="Letunic I."/>
            <person name="Marr M."/>
            <person name="Pincus D."/>
            <person name="Putnam N."/>
            <person name="Rokas A."/>
            <person name="Wright K.J."/>
            <person name="Zuzow R."/>
            <person name="Dirks W."/>
            <person name="Good M."/>
            <person name="Goodstein D."/>
            <person name="Lemons D."/>
            <person name="Li W."/>
            <person name="Lyons J.B."/>
            <person name="Morris A."/>
            <person name="Nichols S."/>
            <person name="Richter D.J."/>
            <person name="Salamov A."/>
            <person name="Bork P."/>
            <person name="Lim W.A."/>
            <person name="Manning G."/>
            <person name="Miller W.T."/>
            <person name="McGinnis W."/>
            <person name="Shapiro H."/>
            <person name="Tjian R."/>
            <person name="Grigoriev I.V."/>
            <person name="Rokhsar D."/>
        </authorList>
    </citation>
    <scope>NUCLEOTIDE SEQUENCE [LARGE SCALE GENOMIC DNA]</scope>
    <source>
        <strain evidence="5">MX1 / ATCC 50154</strain>
    </source>
</reference>
<dbReference type="Gene3D" id="2.30.29.30">
    <property type="entry name" value="Pleckstrin-homology domain (PH domain)/Phosphotyrosine-binding domain (PTB)"/>
    <property type="match status" value="1"/>
</dbReference>
<dbReference type="RefSeq" id="XP_001749510.1">
    <property type="nucleotide sequence ID" value="XM_001749458.1"/>
</dbReference>
<proteinExistence type="predicted"/>
<gene>
    <name evidence="4" type="ORF">MONBRDRAFT_11659</name>
</gene>
<dbReference type="PROSITE" id="PS50106">
    <property type="entry name" value="PDZ"/>
    <property type="match status" value="1"/>
</dbReference>
<evidence type="ECO:0000313" key="5">
    <source>
        <dbReference type="Proteomes" id="UP000001357"/>
    </source>
</evidence>
<dbReference type="Pfam" id="PF00595">
    <property type="entry name" value="PDZ"/>
    <property type="match status" value="1"/>
</dbReference>
<dbReference type="InterPro" id="IPR011993">
    <property type="entry name" value="PH-like_dom_sf"/>
</dbReference>
<accession>A9V9X2</accession>
<organism evidence="4 5">
    <name type="scientific">Monosiga brevicollis</name>
    <name type="common">Choanoflagellate</name>
    <dbReference type="NCBI Taxonomy" id="81824"/>
    <lineage>
        <taxon>Eukaryota</taxon>
        <taxon>Choanoflagellata</taxon>
        <taxon>Craspedida</taxon>
        <taxon>Salpingoecidae</taxon>
        <taxon>Monosiga</taxon>
    </lineage>
</organism>
<dbReference type="SUPFAM" id="SSF50156">
    <property type="entry name" value="PDZ domain-like"/>
    <property type="match status" value="1"/>
</dbReference>
<dbReference type="AlphaFoldDB" id="A9V9X2"/>
<protein>
    <recommendedName>
        <fullName evidence="6">PDZ domain-containing protein</fullName>
    </recommendedName>
</protein>
<name>A9V9X2_MONBE</name>
<feature type="compositionally biased region" description="Basic residues" evidence="1">
    <location>
        <begin position="383"/>
        <end position="393"/>
    </location>
</feature>
<feature type="domain" description="PDZ" evidence="3">
    <location>
        <begin position="258"/>
        <end position="339"/>
    </location>
</feature>
<feature type="compositionally biased region" description="Polar residues" evidence="1">
    <location>
        <begin position="438"/>
        <end position="450"/>
    </location>
</feature>
<dbReference type="GeneID" id="5894833"/>
<dbReference type="InParanoid" id="A9V9X2"/>
<feature type="domain" description="PH" evidence="2">
    <location>
        <begin position="567"/>
        <end position="607"/>
    </location>
</feature>
<evidence type="ECO:0000259" key="3">
    <source>
        <dbReference type="PROSITE" id="PS50106"/>
    </source>
</evidence>